<protein>
    <submittedName>
        <fullName evidence="2">Uncharacterized protein</fullName>
    </submittedName>
</protein>
<name>A0A840THH1_9BACT</name>
<proteinExistence type="predicted"/>
<evidence type="ECO:0000313" key="3">
    <source>
        <dbReference type="Proteomes" id="UP000557307"/>
    </source>
</evidence>
<dbReference type="Proteomes" id="UP000557307">
    <property type="component" value="Unassembled WGS sequence"/>
</dbReference>
<organism evidence="2 3">
    <name type="scientific">Rhabdobacter roseus</name>
    <dbReference type="NCBI Taxonomy" id="1655419"/>
    <lineage>
        <taxon>Bacteria</taxon>
        <taxon>Pseudomonadati</taxon>
        <taxon>Bacteroidota</taxon>
        <taxon>Cytophagia</taxon>
        <taxon>Cytophagales</taxon>
        <taxon>Cytophagaceae</taxon>
        <taxon>Rhabdobacter</taxon>
    </lineage>
</organism>
<dbReference type="EMBL" id="JACHGF010000001">
    <property type="protein sequence ID" value="MBB5282405.1"/>
    <property type="molecule type" value="Genomic_DNA"/>
</dbReference>
<dbReference type="AlphaFoldDB" id="A0A840THH1"/>
<evidence type="ECO:0000313" key="2">
    <source>
        <dbReference type="EMBL" id="MBB5282405.1"/>
    </source>
</evidence>
<keyword evidence="3" id="KW-1185">Reference proteome</keyword>
<reference evidence="2 3" key="1">
    <citation type="submission" date="2020-08" db="EMBL/GenBank/DDBJ databases">
        <title>Genomic Encyclopedia of Type Strains, Phase IV (KMG-IV): sequencing the most valuable type-strain genomes for metagenomic binning, comparative biology and taxonomic classification.</title>
        <authorList>
            <person name="Goeker M."/>
        </authorList>
    </citation>
    <scope>NUCLEOTIDE SEQUENCE [LARGE SCALE GENOMIC DNA]</scope>
    <source>
        <strain evidence="2 3">DSM 105074</strain>
    </source>
</reference>
<gene>
    <name evidence="2" type="ORF">HNQ92_000526</name>
</gene>
<dbReference type="RefSeq" id="WP_184170491.1">
    <property type="nucleotide sequence ID" value="NZ_JACHGF010000001.1"/>
</dbReference>
<comment type="caution">
    <text evidence="2">The sequence shown here is derived from an EMBL/GenBank/DDBJ whole genome shotgun (WGS) entry which is preliminary data.</text>
</comment>
<keyword evidence="1" id="KW-0732">Signal</keyword>
<sequence length="219" mass="24767">MKNLLLLAVVALLALTPAFAQNEKYLQAMTAALQTFQQQTSGEPDAAAMQELANRFERIGAAEPNEWLPRYYAAYAYGTLGFSGDNLRTKDQYLDKADALLKEAERIPSQQADELAVMKAYITQARLAADPMSRWQTYGAQFGEYLAIAKKSNANNPRIYYLEGTNLFYTPEEYGGGKKAAKPLFEKAMEKYAHFQPASTLHPQWGKEHTRWFMEQCNQ</sequence>
<accession>A0A840THH1</accession>
<feature type="signal peptide" evidence="1">
    <location>
        <begin position="1"/>
        <end position="20"/>
    </location>
</feature>
<feature type="chain" id="PRO_5033009056" evidence="1">
    <location>
        <begin position="21"/>
        <end position="219"/>
    </location>
</feature>
<evidence type="ECO:0000256" key="1">
    <source>
        <dbReference type="SAM" id="SignalP"/>
    </source>
</evidence>